<accession>X7ZZJ8</accession>
<reference evidence="2" key="1">
    <citation type="submission" date="2014-01" db="EMBL/GenBank/DDBJ databases">
        <authorList>
            <person name="Brown-Elliot B."/>
            <person name="Wallace R."/>
            <person name="Lenaerts A."/>
            <person name="Ordway D."/>
            <person name="DeGroote M.A."/>
            <person name="Parker T."/>
            <person name="Sizemore C."/>
            <person name="Tallon L.J."/>
            <person name="Sadzewicz L.K."/>
            <person name="Sengamalay N."/>
            <person name="Fraser C.M."/>
            <person name="Hine E."/>
            <person name="Shefchek K.A."/>
            <person name="Das S.P."/>
            <person name="Tettelin H."/>
        </authorList>
    </citation>
    <scope>NUCLEOTIDE SEQUENCE [LARGE SCALE GENOMIC DNA]</scope>
    <source>
        <strain evidence="2">4042</strain>
    </source>
</reference>
<feature type="region of interest" description="Disordered" evidence="1">
    <location>
        <begin position="89"/>
        <end position="114"/>
    </location>
</feature>
<evidence type="ECO:0000313" key="2">
    <source>
        <dbReference type="EMBL" id="EUA24143.1"/>
    </source>
</evidence>
<keyword evidence="2" id="KW-0560">Oxidoreductase</keyword>
<name>X7ZZJ8_MYCXE</name>
<comment type="caution">
    <text evidence="2">The sequence shown here is derived from an EMBL/GenBank/DDBJ whole genome shotgun (WGS) entry which is preliminary data.</text>
</comment>
<protein>
    <submittedName>
        <fullName evidence="2">Putative dioxygenase</fullName>
    </submittedName>
</protein>
<dbReference type="PATRIC" id="fig|1299334.3.peg.6779"/>
<gene>
    <name evidence="2" type="ORF">I553_3971</name>
</gene>
<feature type="region of interest" description="Disordered" evidence="1">
    <location>
        <begin position="163"/>
        <end position="183"/>
    </location>
</feature>
<dbReference type="AlphaFoldDB" id="X7ZZJ8"/>
<proteinExistence type="predicted"/>
<sequence>MDLPVTGTFRVSGRALSAQRANPVADVDPSPITGSAATAWFRGGDTRRQGRWYRNRWVRSPAVCAALGEPAPARSTRVRHVVAGANTNVLTTPAHPGARRRRGSHLRAHRRARHRGQLRLRRNIGRRLHCSPPPRSGNRGASRGVVFVRARNTVQYSVIDVQGRSAAPSTSTSADRRRCTTSR</sequence>
<feature type="compositionally biased region" description="Basic and acidic residues" evidence="1">
    <location>
        <begin position="174"/>
        <end position="183"/>
    </location>
</feature>
<feature type="compositionally biased region" description="Basic residues" evidence="1">
    <location>
        <begin position="97"/>
        <end position="114"/>
    </location>
</feature>
<organism evidence="2">
    <name type="scientific">Mycobacterium xenopi 4042</name>
    <dbReference type="NCBI Taxonomy" id="1299334"/>
    <lineage>
        <taxon>Bacteria</taxon>
        <taxon>Bacillati</taxon>
        <taxon>Actinomycetota</taxon>
        <taxon>Actinomycetes</taxon>
        <taxon>Mycobacteriales</taxon>
        <taxon>Mycobacteriaceae</taxon>
        <taxon>Mycobacterium</taxon>
    </lineage>
</organism>
<dbReference type="EMBL" id="JAOB01000064">
    <property type="protein sequence ID" value="EUA24143.1"/>
    <property type="molecule type" value="Genomic_DNA"/>
</dbReference>
<keyword evidence="2" id="KW-0223">Dioxygenase</keyword>
<dbReference type="GO" id="GO:0051213">
    <property type="term" value="F:dioxygenase activity"/>
    <property type="evidence" value="ECO:0007669"/>
    <property type="project" value="UniProtKB-KW"/>
</dbReference>
<evidence type="ECO:0000256" key="1">
    <source>
        <dbReference type="SAM" id="MobiDB-lite"/>
    </source>
</evidence>